<dbReference type="EMBL" id="CP009506">
    <property type="protein sequence ID" value="AKB29536.1"/>
    <property type="molecule type" value="Genomic_DNA"/>
</dbReference>
<accession>A0A0E3L926</accession>
<proteinExistence type="predicted"/>
<evidence type="ECO:0000313" key="1">
    <source>
        <dbReference type="EMBL" id="AKB29536.1"/>
    </source>
</evidence>
<dbReference type="HOGENOM" id="CLU_2820967_0_0_2"/>
<evidence type="ECO:0000313" key="2">
    <source>
        <dbReference type="Proteomes" id="UP000033111"/>
    </source>
</evidence>
<dbReference type="AlphaFoldDB" id="A0A0E3L926"/>
<keyword evidence="2" id="KW-1185">Reference proteome</keyword>
<name>A0A0E3L926_9EURY</name>
<organism evidence="1 2">
    <name type="scientific">Methanosarcina siciliae T4/M</name>
    <dbReference type="NCBI Taxonomy" id="1434120"/>
    <lineage>
        <taxon>Archaea</taxon>
        <taxon>Methanobacteriati</taxon>
        <taxon>Methanobacteriota</taxon>
        <taxon>Stenosarchaea group</taxon>
        <taxon>Methanomicrobia</taxon>
        <taxon>Methanosarcinales</taxon>
        <taxon>Methanosarcinaceae</taxon>
        <taxon>Methanosarcina</taxon>
    </lineage>
</organism>
<dbReference type="Proteomes" id="UP000033111">
    <property type="component" value="Chromosome"/>
</dbReference>
<gene>
    <name evidence="1" type="ORF">MSSIT_2817</name>
</gene>
<dbReference type="PATRIC" id="fig|1434120.4.peg.3681"/>
<sequence>MILLFSAGKMHESCKQGNFVQIEDLIANKVNCSGSDENPLILLYLKLKNLITIINSHHKLEKMIMT</sequence>
<dbReference type="KEGG" id="msw:MSSIT_2817"/>
<reference evidence="1 2" key="1">
    <citation type="submission" date="2014-07" db="EMBL/GenBank/DDBJ databases">
        <title>Methanogenic archaea and the global carbon cycle.</title>
        <authorList>
            <person name="Henriksen J.R."/>
            <person name="Luke J."/>
            <person name="Reinhart S."/>
            <person name="Benedict M.N."/>
            <person name="Youngblut N.D."/>
            <person name="Metcalf M.E."/>
            <person name="Whitaker R.J."/>
            <person name="Metcalf W.W."/>
        </authorList>
    </citation>
    <scope>NUCLEOTIDE SEQUENCE [LARGE SCALE GENOMIC DNA]</scope>
    <source>
        <strain evidence="1 2">T4/M</strain>
    </source>
</reference>
<protein>
    <submittedName>
        <fullName evidence="1">Uncharacterized protein</fullName>
    </submittedName>
</protein>